<evidence type="ECO:0000313" key="2">
    <source>
        <dbReference type="EMBL" id="KAL0954393.1"/>
    </source>
</evidence>
<feature type="compositionally biased region" description="Pro residues" evidence="1">
    <location>
        <begin position="94"/>
        <end position="107"/>
    </location>
</feature>
<dbReference type="Proteomes" id="UP001556367">
    <property type="component" value="Unassembled WGS sequence"/>
</dbReference>
<proteinExistence type="predicted"/>
<sequence>MSQPVSPNAEFRFQRDPTPRPEERQAFHKMRYQRAKSRKRGDSTAPLLLPSKQHTRSKRPRQDADEPLIKGDSEEVILAEDPSPRSAKEEEHQPTPPPPTLPPPSTSPSPSASGLSENTSAERLLPQHLFVGVIEAQLKILLKEIEAWQANLDNATLEDRVALALRLLIPPTQPDESFFGPLQRVNDILNLLDRMYTSSSGFYSRFEFLMAGIPPDKLQHVAQILRHAEEK</sequence>
<feature type="compositionally biased region" description="Basic and acidic residues" evidence="1">
    <location>
        <begin position="82"/>
        <end position="93"/>
    </location>
</feature>
<feature type="compositionally biased region" description="Basic and acidic residues" evidence="1">
    <location>
        <begin position="60"/>
        <end position="73"/>
    </location>
</feature>
<organism evidence="2 3">
    <name type="scientific">Hohenbuehelia grisea</name>
    <dbReference type="NCBI Taxonomy" id="104357"/>
    <lineage>
        <taxon>Eukaryota</taxon>
        <taxon>Fungi</taxon>
        <taxon>Dikarya</taxon>
        <taxon>Basidiomycota</taxon>
        <taxon>Agaricomycotina</taxon>
        <taxon>Agaricomycetes</taxon>
        <taxon>Agaricomycetidae</taxon>
        <taxon>Agaricales</taxon>
        <taxon>Pleurotineae</taxon>
        <taxon>Pleurotaceae</taxon>
        <taxon>Hohenbuehelia</taxon>
    </lineage>
</organism>
<comment type="caution">
    <text evidence="2">The sequence shown here is derived from an EMBL/GenBank/DDBJ whole genome shotgun (WGS) entry which is preliminary data.</text>
</comment>
<dbReference type="EMBL" id="JASNQZ010000007">
    <property type="protein sequence ID" value="KAL0954393.1"/>
    <property type="molecule type" value="Genomic_DNA"/>
</dbReference>
<gene>
    <name evidence="2" type="ORF">HGRIS_003377</name>
</gene>
<feature type="region of interest" description="Disordered" evidence="1">
    <location>
        <begin position="1"/>
        <end position="118"/>
    </location>
</feature>
<protein>
    <submittedName>
        <fullName evidence="2">Uncharacterized protein</fullName>
    </submittedName>
</protein>
<keyword evidence="3" id="KW-1185">Reference proteome</keyword>
<feature type="compositionally biased region" description="Basic and acidic residues" evidence="1">
    <location>
        <begin position="12"/>
        <end position="26"/>
    </location>
</feature>
<evidence type="ECO:0000256" key="1">
    <source>
        <dbReference type="SAM" id="MobiDB-lite"/>
    </source>
</evidence>
<name>A0ABR3JF71_9AGAR</name>
<feature type="compositionally biased region" description="Basic residues" evidence="1">
    <location>
        <begin position="27"/>
        <end position="39"/>
    </location>
</feature>
<reference evidence="3" key="1">
    <citation type="submission" date="2024-06" db="EMBL/GenBank/DDBJ databases">
        <title>Multi-omics analyses provide insights into the biosynthesis of the anticancer antibiotic pleurotin in Hohenbuehelia grisea.</title>
        <authorList>
            <person name="Weaver J.A."/>
            <person name="Alberti F."/>
        </authorList>
    </citation>
    <scope>NUCLEOTIDE SEQUENCE [LARGE SCALE GENOMIC DNA]</scope>
    <source>
        <strain evidence="3">T-177</strain>
    </source>
</reference>
<evidence type="ECO:0000313" key="3">
    <source>
        <dbReference type="Proteomes" id="UP001556367"/>
    </source>
</evidence>
<accession>A0ABR3JF71</accession>